<evidence type="ECO:0000313" key="10">
    <source>
        <dbReference type="Proteomes" id="UP000248132"/>
    </source>
</evidence>
<feature type="transmembrane region" description="Helical" evidence="8">
    <location>
        <begin position="141"/>
        <end position="160"/>
    </location>
</feature>
<feature type="transmembrane region" description="Helical" evidence="8">
    <location>
        <begin position="180"/>
        <end position="201"/>
    </location>
</feature>
<evidence type="ECO:0000256" key="3">
    <source>
        <dbReference type="ARBA" id="ARBA00022448"/>
    </source>
</evidence>
<comment type="similarity">
    <text evidence="2">Belongs to the amino acid-polyamine-organocation (APC) superfamily. Spore germination protein (SGP) (TC 2.A.3.9) family.</text>
</comment>
<feature type="transmembrane region" description="Helical" evidence="8">
    <location>
        <begin position="117"/>
        <end position="134"/>
    </location>
</feature>
<comment type="subcellular location">
    <subcellularLocation>
        <location evidence="1">Membrane</location>
        <topology evidence="1">Multi-pass membrane protein</topology>
    </subcellularLocation>
</comment>
<organism evidence="9 10">
    <name type="scientific">Ruminiclostridium sufflavum DSM 19573</name>
    <dbReference type="NCBI Taxonomy" id="1121337"/>
    <lineage>
        <taxon>Bacteria</taxon>
        <taxon>Bacillati</taxon>
        <taxon>Bacillota</taxon>
        <taxon>Clostridia</taxon>
        <taxon>Eubacteriales</taxon>
        <taxon>Oscillospiraceae</taxon>
        <taxon>Ruminiclostridium</taxon>
    </lineage>
</organism>
<dbReference type="NCBIfam" id="TIGR00912">
    <property type="entry name" value="2A0309"/>
    <property type="match status" value="1"/>
</dbReference>
<evidence type="ECO:0000256" key="2">
    <source>
        <dbReference type="ARBA" id="ARBA00007998"/>
    </source>
</evidence>
<evidence type="ECO:0000256" key="8">
    <source>
        <dbReference type="SAM" id="Phobius"/>
    </source>
</evidence>
<evidence type="ECO:0000256" key="7">
    <source>
        <dbReference type="ARBA" id="ARBA00023136"/>
    </source>
</evidence>
<dbReference type="GO" id="GO:0016020">
    <property type="term" value="C:membrane"/>
    <property type="evidence" value="ECO:0007669"/>
    <property type="project" value="UniProtKB-SubCell"/>
</dbReference>
<feature type="transmembrane region" description="Helical" evidence="8">
    <location>
        <begin position="213"/>
        <end position="234"/>
    </location>
</feature>
<feature type="transmembrane region" description="Helical" evidence="8">
    <location>
        <begin position="36"/>
        <end position="54"/>
    </location>
</feature>
<feature type="transmembrane region" description="Helical" evidence="8">
    <location>
        <begin position="12"/>
        <end position="30"/>
    </location>
</feature>
<dbReference type="RefSeq" id="WP_165835537.1">
    <property type="nucleotide sequence ID" value="NZ_QKMR01000009.1"/>
</dbReference>
<comment type="caution">
    <text evidence="9">The sequence shown here is derived from an EMBL/GenBank/DDBJ whole genome shotgun (WGS) entry which is preliminary data.</text>
</comment>
<dbReference type="Proteomes" id="UP000248132">
    <property type="component" value="Unassembled WGS sequence"/>
</dbReference>
<sequence>MSKEIISSRQGVLIILMHFIGSLVMVGTDISAKQNVWISVILSLAMSLPVLLIYSKLLTLYPGKNLFDIAIEIFGNIFGKAIALLFILYSFHLGCLVIRNFSEYINVVSLPETPQPISIYFLGLLCIWMCKAGIEVLGRWVSLITPILLFILAVAIILSLTEAHYINLLPVMYDGVKPILITSFSFLAFPFLEVVVVTMLFDSFKHGSKAFRAFFISAAIGSLIMVLVLVRNVLVLGSENINQVFFPSMLAVKTINIGVFLQRIEVAVSIVFIFGAFVKISICLMAASVGTAKVFNLDSSKYLVAPLGFLMMSMASILYGNIMEMFDWASNIYQYYALPFQIIIPAVILISAQIKIKVQSKKHKAAAGK</sequence>
<keyword evidence="10" id="KW-1185">Reference proteome</keyword>
<keyword evidence="4" id="KW-0309">Germination</keyword>
<evidence type="ECO:0000256" key="6">
    <source>
        <dbReference type="ARBA" id="ARBA00022989"/>
    </source>
</evidence>
<keyword evidence="6 8" id="KW-1133">Transmembrane helix</keyword>
<dbReference type="EMBL" id="QKMR01000009">
    <property type="protein sequence ID" value="PYG87773.1"/>
    <property type="molecule type" value="Genomic_DNA"/>
</dbReference>
<dbReference type="GO" id="GO:0009847">
    <property type="term" value="P:spore germination"/>
    <property type="evidence" value="ECO:0007669"/>
    <property type="project" value="InterPro"/>
</dbReference>
<dbReference type="AlphaFoldDB" id="A0A318XY48"/>
<dbReference type="PANTHER" id="PTHR34975">
    <property type="entry name" value="SPORE GERMINATION PROTEIN A2"/>
    <property type="match status" value="1"/>
</dbReference>
<proteinExistence type="inferred from homology"/>
<evidence type="ECO:0000256" key="4">
    <source>
        <dbReference type="ARBA" id="ARBA00022544"/>
    </source>
</evidence>
<name>A0A318XY48_9FIRM</name>
<protein>
    <submittedName>
        <fullName evidence="9">Spore germination protein KB</fullName>
    </submittedName>
</protein>
<dbReference type="PANTHER" id="PTHR34975:SF2">
    <property type="entry name" value="SPORE GERMINATION PROTEIN A2"/>
    <property type="match status" value="1"/>
</dbReference>
<feature type="transmembrane region" description="Helical" evidence="8">
    <location>
        <begin position="302"/>
        <end position="322"/>
    </location>
</feature>
<feature type="transmembrane region" description="Helical" evidence="8">
    <location>
        <begin position="334"/>
        <end position="354"/>
    </location>
</feature>
<gene>
    <name evidence="9" type="ORF">LY28_01793</name>
</gene>
<accession>A0A318XY48</accession>
<keyword evidence="7 8" id="KW-0472">Membrane</keyword>
<feature type="transmembrane region" description="Helical" evidence="8">
    <location>
        <begin position="266"/>
        <end position="290"/>
    </location>
</feature>
<evidence type="ECO:0000313" key="9">
    <source>
        <dbReference type="EMBL" id="PYG87773.1"/>
    </source>
</evidence>
<dbReference type="InterPro" id="IPR004761">
    <property type="entry name" value="Spore_GerAB"/>
</dbReference>
<reference evidence="9 10" key="1">
    <citation type="submission" date="2018-06" db="EMBL/GenBank/DDBJ databases">
        <title>Genomic Encyclopedia of Type Strains, Phase I: the one thousand microbial genomes (KMG-I) project.</title>
        <authorList>
            <person name="Kyrpides N."/>
        </authorList>
    </citation>
    <scope>NUCLEOTIDE SEQUENCE [LARGE SCALE GENOMIC DNA]</scope>
    <source>
        <strain evidence="9 10">DSM 19573</strain>
    </source>
</reference>
<dbReference type="Pfam" id="PF03845">
    <property type="entry name" value="Spore_permease"/>
    <property type="match status" value="1"/>
</dbReference>
<evidence type="ECO:0000256" key="1">
    <source>
        <dbReference type="ARBA" id="ARBA00004141"/>
    </source>
</evidence>
<keyword evidence="5 8" id="KW-0812">Transmembrane</keyword>
<keyword evidence="3" id="KW-0813">Transport</keyword>
<evidence type="ECO:0000256" key="5">
    <source>
        <dbReference type="ARBA" id="ARBA00022692"/>
    </source>
</evidence>
<feature type="transmembrane region" description="Helical" evidence="8">
    <location>
        <begin position="66"/>
        <end position="91"/>
    </location>
</feature>